<dbReference type="EMBL" id="JBDIVE010000002">
    <property type="protein sequence ID" value="MEN3068000.1"/>
    <property type="molecule type" value="Genomic_DNA"/>
</dbReference>
<evidence type="ECO:0000313" key="12">
    <source>
        <dbReference type="EMBL" id="MEN3068000.1"/>
    </source>
</evidence>
<dbReference type="InterPro" id="IPR002901">
    <property type="entry name" value="MGlyc_endo_b_GlcNAc-like_dom"/>
</dbReference>
<keyword evidence="7 12" id="KW-0378">Hydrolase</keyword>
<evidence type="ECO:0000256" key="9">
    <source>
        <dbReference type="ARBA" id="ARBA00023316"/>
    </source>
</evidence>
<keyword evidence="8" id="KW-0326">Glycosidase</keyword>
<dbReference type="PANTHER" id="PTHR33308:SF9">
    <property type="entry name" value="PEPTIDOGLYCAN HYDROLASE FLGJ"/>
    <property type="match status" value="1"/>
</dbReference>
<feature type="domain" description="Mannosyl-glycoprotein endo-beta-N-acetylglucosamidase-like" evidence="11">
    <location>
        <begin position="149"/>
        <end position="313"/>
    </location>
</feature>
<dbReference type="Gene3D" id="1.10.530.10">
    <property type="match status" value="1"/>
</dbReference>
<evidence type="ECO:0000259" key="11">
    <source>
        <dbReference type="SMART" id="SM00047"/>
    </source>
</evidence>
<dbReference type="NCBIfam" id="TIGR02541">
    <property type="entry name" value="flagell_FlgJ"/>
    <property type="match status" value="1"/>
</dbReference>
<accession>A0ABU9YW91</accession>
<keyword evidence="6" id="KW-0574">Periplasm</keyword>
<evidence type="ECO:0000313" key="13">
    <source>
        <dbReference type="Proteomes" id="UP001410394"/>
    </source>
</evidence>
<dbReference type="GO" id="GO:0016787">
    <property type="term" value="F:hydrolase activity"/>
    <property type="evidence" value="ECO:0007669"/>
    <property type="project" value="UniProtKB-KW"/>
</dbReference>
<evidence type="ECO:0000256" key="2">
    <source>
        <dbReference type="ARBA" id="ARBA00004418"/>
    </source>
</evidence>
<keyword evidence="9" id="KW-0961">Cell wall biogenesis/degradation</keyword>
<evidence type="ECO:0000256" key="10">
    <source>
        <dbReference type="ARBA" id="ARBA00030835"/>
    </source>
</evidence>
<keyword evidence="12" id="KW-0282">Flagellum</keyword>
<evidence type="ECO:0000256" key="6">
    <source>
        <dbReference type="ARBA" id="ARBA00022764"/>
    </source>
</evidence>
<dbReference type="Pfam" id="PF01832">
    <property type="entry name" value="Glucosaminidase"/>
    <property type="match status" value="1"/>
</dbReference>
<proteinExistence type="inferred from homology"/>
<dbReference type="PANTHER" id="PTHR33308">
    <property type="entry name" value="PEPTIDOGLYCAN HYDROLASE FLGJ"/>
    <property type="match status" value="1"/>
</dbReference>
<dbReference type="InterPro" id="IPR013377">
    <property type="entry name" value="FlgJ"/>
</dbReference>
<dbReference type="InterPro" id="IPR019301">
    <property type="entry name" value="Flagellar_prot_FlgJ_N"/>
</dbReference>
<keyword evidence="12" id="KW-0966">Cell projection</keyword>
<sequence length="318" mass="33618">MIDQVNTFDVNALSALKRAARENTPESIKATAKQFEALFLQMILKSMRDASPKDGMFDSDATRFYQGMSDQQMAGVLAQKGGIGLGAALERQLMLQAFGNTPPAGSSAATTPQAPATPLVPAAAAAISAQVTNANAANTSSGVQATADAAGLNGDPQQFIRALWPQAADAARQLGVPAHFLLAQAALETGWGKAELRMADGSPSYNLFNIKAGKNWKGRTVNAKTTEYEEGVAQARTESFRAYGSYAEAFQDYARLIQQSPRYAAAQGQADALSFSQALQAGGYATDPAYAEKLTRVINSAVMRQGVITTAMNTTIYT</sequence>
<comment type="subcellular location">
    <subcellularLocation>
        <location evidence="2">Periplasm</location>
    </subcellularLocation>
</comment>
<comment type="similarity">
    <text evidence="3">In the N-terminal section; belongs to the FlgJ family.</text>
</comment>
<dbReference type="InterPro" id="IPR051056">
    <property type="entry name" value="Glycosyl_Hydrolase_73"/>
</dbReference>
<dbReference type="Pfam" id="PF10135">
    <property type="entry name" value="Rod-binding"/>
    <property type="match status" value="1"/>
</dbReference>
<evidence type="ECO:0000256" key="7">
    <source>
        <dbReference type="ARBA" id="ARBA00022801"/>
    </source>
</evidence>
<dbReference type="Proteomes" id="UP001410394">
    <property type="component" value="Unassembled WGS sequence"/>
</dbReference>
<evidence type="ECO:0000256" key="5">
    <source>
        <dbReference type="ARBA" id="ARBA00013433"/>
    </source>
</evidence>
<evidence type="ECO:0000256" key="3">
    <source>
        <dbReference type="ARBA" id="ARBA00006880"/>
    </source>
</evidence>
<dbReference type="RefSeq" id="WP_345918763.1">
    <property type="nucleotide sequence ID" value="NZ_JBDIVE010000002.1"/>
</dbReference>
<comment type="similarity">
    <text evidence="4">In the C-terminal section; belongs to the glycosyl hydrolase 73 family.</text>
</comment>
<keyword evidence="12" id="KW-0969">Cilium</keyword>
<dbReference type="Gene3D" id="2.10.70.40">
    <property type="entry name" value="peptidoglycan hydrolase"/>
    <property type="match status" value="1"/>
</dbReference>
<dbReference type="PRINTS" id="PR01002">
    <property type="entry name" value="FLGFLGJ"/>
</dbReference>
<dbReference type="SMART" id="SM00047">
    <property type="entry name" value="LYZ2"/>
    <property type="match status" value="1"/>
</dbReference>
<evidence type="ECO:0000256" key="4">
    <source>
        <dbReference type="ARBA" id="ARBA00007974"/>
    </source>
</evidence>
<keyword evidence="13" id="KW-1185">Reference proteome</keyword>
<gene>
    <name evidence="12" type="primary">flgJ</name>
    <name evidence="12" type="ORF">ABDB84_05870</name>
</gene>
<protein>
    <recommendedName>
        <fullName evidence="5">Peptidoglycan hydrolase FlgJ</fullName>
    </recommendedName>
    <alternativeName>
        <fullName evidence="10">Muramidase FlgJ</fullName>
    </alternativeName>
</protein>
<evidence type="ECO:0000256" key="1">
    <source>
        <dbReference type="ARBA" id="ARBA00002954"/>
    </source>
</evidence>
<organism evidence="12 13">
    <name type="scientific">Uliginosibacterium sediminicola</name>
    <dbReference type="NCBI Taxonomy" id="2024550"/>
    <lineage>
        <taxon>Bacteria</taxon>
        <taxon>Pseudomonadati</taxon>
        <taxon>Pseudomonadota</taxon>
        <taxon>Betaproteobacteria</taxon>
        <taxon>Rhodocyclales</taxon>
        <taxon>Zoogloeaceae</taxon>
        <taxon>Uliginosibacterium</taxon>
    </lineage>
</organism>
<comment type="caution">
    <text evidence="12">The sequence shown here is derived from an EMBL/GenBank/DDBJ whole genome shotgun (WGS) entry which is preliminary data.</text>
</comment>
<evidence type="ECO:0000256" key="8">
    <source>
        <dbReference type="ARBA" id="ARBA00023295"/>
    </source>
</evidence>
<reference evidence="12 13" key="1">
    <citation type="journal article" date="2018" name="Int. J. Syst. Evol. Microbiol.">
        <title>Uliginosibacterium sediminicola sp. nov., isolated from freshwater sediment.</title>
        <authorList>
            <person name="Hwang W.M."/>
            <person name="Kim S.M."/>
            <person name="Kang K."/>
            <person name="Ahn T.Y."/>
        </authorList>
    </citation>
    <scope>NUCLEOTIDE SEQUENCE [LARGE SCALE GENOMIC DNA]</scope>
    <source>
        <strain evidence="12 13">M1-21</strain>
    </source>
</reference>
<name>A0ABU9YW91_9RHOO</name>
<comment type="function">
    <text evidence="1">Flagellum-specific muramidase which hydrolyzes the peptidoglycan layer to assemble the rod structure in the periplasmic space.</text>
</comment>